<proteinExistence type="predicted"/>
<feature type="signal peptide" evidence="2">
    <location>
        <begin position="1"/>
        <end position="19"/>
    </location>
</feature>
<reference evidence="4 5" key="1">
    <citation type="submission" date="2024-12" db="EMBL/GenBank/DDBJ databases">
        <title>The unique morphological basis and parallel evolutionary history of personate flowers in Penstemon.</title>
        <authorList>
            <person name="Depatie T.H."/>
            <person name="Wessinger C.A."/>
        </authorList>
    </citation>
    <scope>NUCLEOTIDE SEQUENCE [LARGE SCALE GENOMIC DNA]</scope>
    <source>
        <strain evidence="4">WTNN_2</strain>
        <tissue evidence="4">Leaf</tissue>
    </source>
</reference>
<dbReference type="InterPro" id="IPR039794">
    <property type="entry name" value="Gtb1-like"/>
</dbReference>
<keyword evidence="1" id="KW-0812">Transmembrane</keyword>
<organism evidence="4 5">
    <name type="scientific">Penstemon smallii</name>
    <dbReference type="NCBI Taxonomy" id="265156"/>
    <lineage>
        <taxon>Eukaryota</taxon>
        <taxon>Viridiplantae</taxon>
        <taxon>Streptophyta</taxon>
        <taxon>Embryophyta</taxon>
        <taxon>Tracheophyta</taxon>
        <taxon>Spermatophyta</taxon>
        <taxon>Magnoliopsida</taxon>
        <taxon>eudicotyledons</taxon>
        <taxon>Gunneridae</taxon>
        <taxon>Pentapetalae</taxon>
        <taxon>asterids</taxon>
        <taxon>lamiids</taxon>
        <taxon>Lamiales</taxon>
        <taxon>Plantaginaceae</taxon>
        <taxon>Cheloneae</taxon>
        <taxon>Penstemon</taxon>
    </lineage>
</organism>
<dbReference type="AlphaFoldDB" id="A0ABD3UHB5"/>
<dbReference type="Proteomes" id="UP001634393">
    <property type="component" value="Unassembled WGS sequence"/>
</dbReference>
<dbReference type="PANTHER" id="PTHR12630:SF17">
    <property type="entry name" value="EXPRESSED PROTEIN"/>
    <property type="match status" value="1"/>
</dbReference>
<keyword evidence="1" id="KW-0472">Membrane</keyword>
<sequence length="196" mass="22014">MKTSHILATLFLCFHLSSSYPSPLPTIGLHPLDEKYFDKDVIKCKDGSNSFTRDHLNDDFCDCADGTDEPGTSACPAGKFYCRNIGSTPRFLFSSRVNDHICDCCDGSDEYDGTVKCPNSCIMGGNILYQSMNYDSVASTRGSINSRKLILGINMEDSTLKLGGWKVLVFPQVVLVIFILAFRRFRRRNIRKRNSR</sequence>
<feature type="domain" description="Glucosidase II beta subunit N-terminal" evidence="3">
    <location>
        <begin position="43"/>
        <end position="147"/>
    </location>
</feature>
<evidence type="ECO:0000313" key="5">
    <source>
        <dbReference type="Proteomes" id="UP001634393"/>
    </source>
</evidence>
<accession>A0ABD3UHB5</accession>
<feature type="transmembrane region" description="Helical" evidence="1">
    <location>
        <begin position="163"/>
        <end position="182"/>
    </location>
</feature>
<evidence type="ECO:0000259" key="3">
    <source>
        <dbReference type="Pfam" id="PF12999"/>
    </source>
</evidence>
<dbReference type="InterPro" id="IPR028146">
    <property type="entry name" value="PRKCSH_N"/>
</dbReference>
<evidence type="ECO:0000313" key="4">
    <source>
        <dbReference type="EMBL" id="KAL3848810.1"/>
    </source>
</evidence>
<evidence type="ECO:0000256" key="2">
    <source>
        <dbReference type="SAM" id="SignalP"/>
    </source>
</evidence>
<dbReference type="EMBL" id="JBJXBP010000001">
    <property type="protein sequence ID" value="KAL3848810.1"/>
    <property type="molecule type" value="Genomic_DNA"/>
</dbReference>
<keyword evidence="5" id="KW-1185">Reference proteome</keyword>
<evidence type="ECO:0000256" key="1">
    <source>
        <dbReference type="SAM" id="Phobius"/>
    </source>
</evidence>
<comment type="caution">
    <text evidence="4">The sequence shown here is derived from an EMBL/GenBank/DDBJ whole genome shotgun (WGS) entry which is preliminary data.</text>
</comment>
<protein>
    <recommendedName>
        <fullName evidence="3">Glucosidase II beta subunit N-terminal domain-containing protein</fullName>
    </recommendedName>
</protein>
<dbReference type="PANTHER" id="PTHR12630">
    <property type="entry name" value="N-LINKED OLIGOSACCHARIDE PROCESSING"/>
    <property type="match status" value="1"/>
</dbReference>
<gene>
    <name evidence="4" type="ORF">ACJIZ3_010692</name>
</gene>
<dbReference type="Pfam" id="PF12999">
    <property type="entry name" value="PRKCSH-like"/>
    <property type="match status" value="1"/>
</dbReference>
<keyword evidence="1" id="KW-1133">Transmembrane helix</keyword>
<keyword evidence="2" id="KW-0732">Signal</keyword>
<name>A0ABD3UHB5_9LAMI</name>
<feature type="chain" id="PRO_5044813760" description="Glucosidase II beta subunit N-terminal domain-containing protein" evidence="2">
    <location>
        <begin position="20"/>
        <end position="196"/>
    </location>
</feature>